<organism evidence="3 4">
    <name type="scientific">Nadsonia fulvescens var. elongata DSM 6958</name>
    <dbReference type="NCBI Taxonomy" id="857566"/>
    <lineage>
        <taxon>Eukaryota</taxon>
        <taxon>Fungi</taxon>
        <taxon>Dikarya</taxon>
        <taxon>Ascomycota</taxon>
        <taxon>Saccharomycotina</taxon>
        <taxon>Dipodascomycetes</taxon>
        <taxon>Dipodascales</taxon>
        <taxon>Dipodascales incertae sedis</taxon>
        <taxon>Nadsonia</taxon>
    </lineage>
</organism>
<feature type="compositionally biased region" description="Low complexity" evidence="2">
    <location>
        <begin position="70"/>
        <end position="80"/>
    </location>
</feature>
<evidence type="ECO:0000313" key="4">
    <source>
        <dbReference type="Proteomes" id="UP000095009"/>
    </source>
</evidence>
<name>A0A1E3PCH1_9ASCO</name>
<dbReference type="OrthoDB" id="5342758at2759"/>
<evidence type="ECO:0000256" key="1">
    <source>
        <dbReference type="SAM" id="Coils"/>
    </source>
</evidence>
<dbReference type="Proteomes" id="UP000095009">
    <property type="component" value="Unassembled WGS sequence"/>
</dbReference>
<feature type="region of interest" description="Disordered" evidence="2">
    <location>
        <begin position="15"/>
        <end position="133"/>
    </location>
</feature>
<protein>
    <submittedName>
        <fullName evidence="3">Uncharacterized protein</fullName>
    </submittedName>
</protein>
<accession>A0A1E3PCH1</accession>
<feature type="coiled-coil region" evidence="1">
    <location>
        <begin position="304"/>
        <end position="338"/>
    </location>
</feature>
<reference evidence="3 4" key="1">
    <citation type="journal article" date="2016" name="Proc. Natl. Acad. Sci. U.S.A.">
        <title>Comparative genomics of biotechnologically important yeasts.</title>
        <authorList>
            <person name="Riley R."/>
            <person name="Haridas S."/>
            <person name="Wolfe K.H."/>
            <person name="Lopes M.R."/>
            <person name="Hittinger C.T."/>
            <person name="Goeker M."/>
            <person name="Salamov A.A."/>
            <person name="Wisecaver J.H."/>
            <person name="Long T.M."/>
            <person name="Calvey C.H."/>
            <person name="Aerts A.L."/>
            <person name="Barry K.W."/>
            <person name="Choi C."/>
            <person name="Clum A."/>
            <person name="Coughlan A.Y."/>
            <person name="Deshpande S."/>
            <person name="Douglass A.P."/>
            <person name="Hanson S.J."/>
            <person name="Klenk H.-P."/>
            <person name="LaButti K.M."/>
            <person name="Lapidus A."/>
            <person name="Lindquist E.A."/>
            <person name="Lipzen A.M."/>
            <person name="Meier-Kolthoff J.P."/>
            <person name="Ohm R.A."/>
            <person name="Otillar R.P."/>
            <person name="Pangilinan J.L."/>
            <person name="Peng Y."/>
            <person name="Rokas A."/>
            <person name="Rosa C.A."/>
            <person name="Scheuner C."/>
            <person name="Sibirny A.A."/>
            <person name="Slot J.C."/>
            <person name="Stielow J.B."/>
            <person name="Sun H."/>
            <person name="Kurtzman C.P."/>
            <person name="Blackwell M."/>
            <person name="Grigoriev I.V."/>
            <person name="Jeffries T.W."/>
        </authorList>
    </citation>
    <scope>NUCLEOTIDE SEQUENCE [LARGE SCALE GENOMIC DNA]</scope>
    <source>
        <strain evidence="3 4">DSM 6958</strain>
    </source>
</reference>
<keyword evidence="4" id="KW-1185">Reference proteome</keyword>
<dbReference type="AlphaFoldDB" id="A0A1E3PCH1"/>
<proteinExistence type="predicted"/>
<evidence type="ECO:0000256" key="2">
    <source>
        <dbReference type="SAM" id="MobiDB-lite"/>
    </source>
</evidence>
<gene>
    <name evidence="3" type="ORF">NADFUDRAFT_53778</name>
</gene>
<dbReference type="STRING" id="857566.A0A1E3PCH1"/>
<feature type="compositionally biased region" description="Polar residues" evidence="2">
    <location>
        <begin position="46"/>
        <end position="65"/>
    </location>
</feature>
<evidence type="ECO:0000313" key="3">
    <source>
        <dbReference type="EMBL" id="ODQ63129.1"/>
    </source>
</evidence>
<keyword evidence="1" id="KW-0175">Coiled coil</keyword>
<sequence length="508" mass="56118">MSKLGSSYFRTRATSSFFRDGNSGSSDRSSESPTGLSATDIAGNLFTANLSKSPPSSGINASNATWKPDSSYSRQGSSQSEVIAEDECSDNNHNDQASGIKPIHSNKETVKSENKLDNDSKAKEESDSCDWGWSQSATDREKLTSSLVENKILNPLPLTTSTINYSILKETNLNSAADIPNGVFPSTNYNEALISLDRQAANTVKSIQRLLDAQSRLLLSTNLGSAGKAHIRGIRRQLTLAMAQLSQLATAKGHILTKLSSAQRYIFTRLQSCSNRKIQIFEELNRVRKDAEKDTKLLKVKETQVNTDHEIAATEAEIERLTQRLVQLKNKKAMVDNNLDRSMSIIESRTSRFVSMIATTTEAESRYVQLAQAQQVLPNFSDTLQAKDAAKTKEALAIHLKAIENMQSTVTHETEALCDGTVVWRAVCDTVQEAERTIKQAVFVNKEQQDGTINIILKILTDSEKVLRERYDLTVKKNWSLLMVAVGHELEAIRQGISILQASERSSA</sequence>
<feature type="compositionally biased region" description="Basic and acidic residues" evidence="2">
    <location>
        <begin position="105"/>
        <end position="126"/>
    </location>
</feature>
<dbReference type="EMBL" id="KV454416">
    <property type="protein sequence ID" value="ODQ63129.1"/>
    <property type="molecule type" value="Genomic_DNA"/>
</dbReference>